<proteinExistence type="predicted"/>
<comment type="caution">
    <text evidence="1">The sequence shown here is derived from an EMBL/GenBank/DDBJ whole genome shotgun (WGS) entry which is preliminary data.</text>
</comment>
<accession>A0A2I1D5U8</accession>
<dbReference type="EMBL" id="MSFM01000005">
    <property type="protein sequence ID" value="PKY05238.1"/>
    <property type="molecule type" value="Genomic_DNA"/>
</dbReference>
<protein>
    <submittedName>
        <fullName evidence="1">Uncharacterized protein</fullName>
    </submittedName>
</protein>
<dbReference type="OrthoDB" id="4364812at2759"/>
<name>A0A2I1D5U8_ASPC2</name>
<evidence type="ECO:0000313" key="1">
    <source>
        <dbReference type="EMBL" id="PKY05238.1"/>
    </source>
</evidence>
<reference evidence="1" key="1">
    <citation type="submission" date="2016-12" db="EMBL/GenBank/DDBJ databases">
        <title>The genomes of Aspergillus section Nigri reveals drivers in fungal speciation.</title>
        <authorList>
            <consortium name="DOE Joint Genome Institute"/>
            <person name="Vesth T.C."/>
            <person name="Nybo J."/>
            <person name="Theobald S."/>
            <person name="Brandl J."/>
            <person name="Frisvad J.C."/>
            <person name="Nielsen K.F."/>
            <person name="Lyhne E.K."/>
            <person name="Kogle M.E."/>
            <person name="Kuo A."/>
            <person name="Riley R."/>
            <person name="Clum A."/>
            <person name="Nolan M."/>
            <person name="Lipzen A."/>
            <person name="Salamov A."/>
            <person name="Henrissat B."/>
            <person name="Wiebenga A."/>
            <person name="De vries R.P."/>
            <person name="Grigoriev I.V."/>
            <person name="Mortensen U.H."/>
            <person name="Andersen M.R."/>
            <person name="Baker S.E."/>
        </authorList>
    </citation>
    <scope>NUCLEOTIDE SEQUENCE</scope>
    <source>
        <strain evidence="1">IBT 28561</strain>
    </source>
</reference>
<dbReference type="VEuPathDB" id="FungiDB:P168DRAFT_252492"/>
<dbReference type="GeneID" id="36541857"/>
<gene>
    <name evidence="1" type="ORF">P168DRAFT_252492</name>
</gene>
<dbReference type="RefSeq" id="XP_024693832.1">
    <property type="nucleotide sequence ID" value="XM_024834333.1"/>
</dbReference>
<organism evidence="1 2">
    <name type="scientific">Aspergillus campestris (strain IBT 28561)</name>
    <dbReference type="NCBI Taxonomy" id="1392248"/>
    <lineage>
        <taxon>Eukaryota</taxon>
        <taxon>Fungi</taxon>
        <taxon>Dikarya</taxon>
        <taxon>Ascomycota</taxon>
        <taxon>Pezizomycotina</taxon>
        <taxon>Eurotiomycetes</taxon>
        <taxon>Eurotiomycetidae</taxon>
        <taxon>Eurotiales</taxon>
        <taxon>Aspergillaceae</taxon>
        <taxon>Aspergillus</taxon>
        <taxon>Aspergillus subgen. Circumdati</taxon>
    </lineage>
</organism>
<feature type="non-terminal residue" evidence="1">
    <location>
        <position position="279"/>
    </location>
</feature>
<keyword evidence="2" id="KW-1185">Reference proteome</keyword>
<dbReference type="Proteomes" id="UP000234254">
    <property type="component" value="Unassembled WGS sequence"/>
</dbReference>
<evidence type="ECO:0000313" key="2">
    <source>
        <dbReference type="Proteomes" id="UP000234254"/>
    </source>
</evidence>
<sequence length="279" mass="31731">MSAEELENEAEYGRLPFDIFLSVSISLSPRLYSDLTGKQQERWHHNATGDTREHWERLPYQHRAESTPPELNEEITRVLATHQTSHERNISLVSCEGLQTVWLRTCYDPDLTGKYEEMKQESEIPGWGVSGDKILDDPSRYDFDDGSGGPDSWRRVMVRVPGLTDFRGVFDMNGDGTNLQYISGQNDEDTVARAHESEKWRDLSLAQLRIQVGLYLLDREAIASGFIKVLWLDEHGQIAWENRLDPFTSELDRLTGSLLNATSLVELAGYDGTRGALIE</sequence>
<dbReference type="AlphaFoldDB" id="A0A2I1D5U8"/>